<accession>A0AAV4GUQ0</accession>
<name>A0AAV4GUQ0_9GAST</name>
<evidence type="ECO:0000313" key="1">
    <source>
        <dbReference type="EMBL" id="GFR89607.1"/>
    </source>
</evidence>
<dbReference type="EMBL" id="BMAT01008633">
    <property type="protein sequence ID" value="GFR89607.1"/>
    <property type="molecule type" value="Genomic_DNA"/>
</dbReference>
<sequence>MSAKDDTAAVSVSKSTVKWLGSSRNRRQFTGAGAANRQKSVSFYAHTVNSVKIQNARRDKFRREGGLEKPVKRPVTGFHIRLCGELPHGLRLQSLIAGDLVIRDPVERSPYLPYDKTTLEPREDKSCNDFISGICPAGKRRDG</sequence>
<comment type="caution">
    <text evidence="1">The sequence shown here is derived from an EMBL/GenBank/DDBJ whole genome shotgun (WGS) entry which is preliminary data.</text>
</comment>
<protein>
    <submittedName>
        <fullName evidence="1">Uncharacterized protein</fullName>
    </submittedName>
</protein>
<dbReference type="Proteomes" id="UP000762676">
    <property type="component" value="Unassembled WGS sequence"/>
</dbReference>
<keyword evidence="2" id="KW-1185">Reference proteome</keyword>
<organism evidence="1 2">
    <name type="scientific">Elysia marginata</name>
    <dbReference type="NCBI Taxonomy" id="1093978"/>
    <lineage>
        <taxon>Eukaryota</taxon>
        <taxon>Metazoa</taxon>
        <taxon>Spiralia</taxon>
        <taxon>Lophotrochozoa</taxon>
        <taxon>Mollusca</taxon>
        <taxon>Gastropoda</taxon>
        <taxon>Heterobranchia</taxon>
        <taxon>Euthyneura</taxon>
        <taxon>Panpulmonata</taxon>
        <taxon>Sacoglossa</taxon>
        <taxon>Placobranchoidea</taxon>
        <taxon>Plakobranchidae</taxon>
        <taxon>Elysia</taxon>
    </lineage>
</organism>
<proteinExistence type="predicted"/>
<gene>
    <name evidence="1" type="ORF">ElyMa_004283600</name>
</gene>
<reference evidence="1 2" key="1">
    <citation type="journal article" date="2021" name="Elife">
        <title>Chloroplast acquisition without the gene transfer in kleptoplastic sea slugs, Plakobranchus ocellatus.</title>
        <authorList>
            <person name="Maeda T."/>
            <person name="Takahashi S."/>
            <person name="Yoshida T."/>
            <person name="Shimamura S."/>
            <person name="Takaki Y."/>
            <person name="Nagai Y."/>
            <person name="Toyoda A."/>
            <person name="Suzuki Y."/>
            <person name="Arimoto A."/>
            <person name="Ishii H."/>
            <person name="Satoh N."/>
            <person name="Nishiyama T."/>
            <person name="Hasebe M."/>
            <person name="Maruyama T."/>
            <person name="Minagawa J."/>
            <person name="Obokata J."/>
            <person name="Shigenobu S."/>
        </authorList>
    </citation>
    <scope>NUCLEOTIDE SEQUENCE [LARGE SCALE GENOMIC DNA]</scope>
</reference>
<dbReference type="AlphaFoldDB" id="A0AAV4GUQ0"/>
<evidence type="ECO:0000313" key="2">
    <source>
        <dbReference type="Proteomes" id="UP000762676"/>
    </source>
</evidence>